<proteinExistence type="predicted"/>
<dbReference type="AlphaFoldDB" id="A0A834CLG1"/>
<comment type="caution">
    <text evidence="1">The sequence shown here is derived from an EMBL/GenBank/DDBJ whole genome shotgun (WGS) entry which is preliminary data.</text>
</comment>
<organism evidence="1 2">
    <name type="scientific">Oryzias melastigma</name>
    <name type="common">Marine medaka</name>
    <dbReference type="NCBI Taxonomy" id="30732"/>
    <lineage>
        <taxon>Eukaryota</taxon>
        <taxon>Metazoa</taxon>
        <taxon>Chordata</taxon>
        <taxon>Craniata</taxon>
        <taxon>Vertebrata</taxon>
        <taxon>Euteleostomi</taxon>
        <taxon>Actinopterygii</taxon>
        <taxon>Neopterygii</taxon>
        <taxon>Teleostei</taxon>
        <taxon>Neoteleostei</taxon>
        <taxon>Acanthomorphata</taxon>
        <taxon>Ovalentaria</taxon>
        <taxon>Atherinomorphae</taxon>
        <taxon>Beloniformes</taxon>
        <taxon>Adrianichthyidae</taxon>
        <taxon>Oryziinae</taxon>
        <taxon>Oryzias</taxon>
    </lineage>
</organism>
<reference evidence="1" key="1">
    <citation type="journal article" name="BMC Genomics">
        <title>Long-read sequencing and de novo genome assembly of marine medaka (Oryzias melastigma).</title>
        <authorList>
            <person name="Liang P."/>
            <person name="Saqib H.S.A."/>
            <person name="Ni X."/>
            <person name="Shen Y."/>
        </authorList>
    </citation>
    <scope>NUCLEOTIDE SEQUENCE</scope>
    <source>
        <strain evidence="1">Bigg-433</strain>
    </source>
</reference>
<name>A0A834CLG1_ORYME</name>
<gene>
    <name evidence="1" type="ORF">FQA47_025644</name>
</gene>
<sequence length="71" mass="7531">MCAKTTVVSEEPCACSNMLQFALTLLQLKQQLPTSEAHSVEGLSDSAPMAEQGFSLLCAAQGSSSLHMWGK</sequence>
<dbReference type="Proteomes" id="UP000646548">
    <property type="component" value="Unassembled WGS sequence"/>
</dbReference>
<protein>
    <submittedName>
        <fullName evidence="1">Uncharacterized protein</fullName>
    </submittedName>
</protein>
<accession>A0A834CLG1</accession>
<evidence type="ECO:0000313" key="2">
    <source>
        <dbReference type="Proteomes" id="UP000646548"/>
    </source>
</evidence>
<evidence type="ECO:0000313" key="1">
    <source>
        <dbReference type="EMBL" id="KAF6729428.1"/>
    </source>
</evidence>
<dbReference type="EMBL" id="WKFB01000254">
    <property type="protein sequence ID" value="KAF6729428.1"/>
    <property type="molecule type" value="Genomic_DNA"/>
</dbReference>